<keyword evidence="3" id="KW-0408">Iron</keyword>
<comment type="caution">
    <text evidence="6">The sequence shown here is derived from an EMBL/GenBank/DDBJ whole genome shotgun (WGS) entry which is preliminary data.</text>
</comment>
<feature type="domain" description="4Fe-4S Mo/W bis-MGD-type" evidence="5">
    <location>
        <begin position="2"/>
        <end position="58"/>
    </location>
</feature>
<keyword evidence="7" id="KW-1185">Reference proteome</keyword>
<protein>
    <submittedName>
        <fullName evidence="6">Molybdopterin-dependent oxidoreductase</fullName>
    </submittedName>
</protein>
<keyword evidence="4" id="KW-0411">Iron-sulfur</keyword>
<evidence type="ECO:0000256" key="2">
    <source>
        <dbReference type="ARBA" id="ARBA00022723"/>
    </source>
</evidence>
<dbReference type="InterPro" id="IPR006656">
    <property type="entry name" value="Mopterin_OxRdtase"/>
</dbReference>
<dbReference type="Pfam" id="PF01568">
    <property type="entry name" value="Molydop_binding"/>
    <property type="match status" value="1"/>
</dbReference>
<dbReference type="Pfam" id="PF00384">
    <property type="entry name" value="Molybdopterin"/>
    <property type="match status" value="1"/>
</dbReference>
<evidence type="ECO:0000256" key="1">
    <source>
        <dbReference type="ARBA" id="ARBA00010312"/>
    </source>
</evidence>
<dbReference type="CDD" id="cd02775">
    <property type="entry name" value="MopB_CT"/>
    <property type="match status" value="1"/>
</dbReference>
<evidence type="ECO:0000313" key="7">
    <source>
        <dbReference type="Proteomes" id="UP001589798"/>
    </source>
</evidence>
<dbReference type="SUPFAM" id="SSF50692">
    <property type="entry name" value="ADC-like"/>
    <property type="match status" value="1"/>
</dbReference>
<dbReference type="Proteomes" id="UP001589798">
    <property type="component" value="Unassembled WGS sequence"/>
</dbReference>
<dbReference type="Gene3D" id="2.20.25.90">
    <property type="entry name" value="ADC-like domains"/>
    <property type="match status" value="1"/>
</dbReference>
<dbReference type="Gene3D" id="2.40.40.20">
    <property type="match status" value="1"/>
</dbReference>
<evidence type="ECO:0000256" key="4">
    <source>
        <dbReference type="ARBA" id="ARBA00023014"/>
    </source>
</evidence>
<evidence type="ECO:0000313" key="6">
    <source>
        <dbReference type="EMBL" id="MFC0204830.1"/>
    </source>
</evidence>
<name>A0ABV6CX74_9SPHN</name>
<dbReference type="InterPro" id="IPR006657">
    <property type="entry name" value="MoPterin_dinucl-bd_dom"/>
</dbReference>
<accession>A0ABV6CX74</accession>
<evidence type="ECO:0000256" key="3">
    <source>
        <dbReference type="ARBA" id="ARBA00023004"/>
    </source>
</evidence>
<reference evidence="6 7" key="1">
    <citation type="submission" date="2024-09" db="EMBL/GenBank/DDBJ databases">
        <authorList>
            <person name="Sun Q."/>
            <person name="Mori K."/>
        </authorList>
    </citation>
    <scope>NUCLEOTIDE SEQUENCE [LARGE SCALE GENOMIC DNA]</scope>
    <source>
        <strain evidence="6 7">CCM 7706</strain>
    </source>
</reference>
<dbReference type="Pfam" id="PF04879">
    <property type="entry name" value="Molybdop_Fe4S4"/>
    <property type="match status" value="1"/>
</dbReference>
<dbReference type="SUPFAM" id="SSF53706">
    <property type="entry name" value="Formate dehydrogenase/DMSO reductase, domains 1-3"/>
    <property type="match status" value="1"/>
</dbReference>
<dbReference type="PROSITE" id="PS51669">
    <property type="entry name" value="4FE4S_MOW_BIS_MGD"/>
    <property type="match status" value="1"/>
</dbReference>
<dbReference type="InterPro" id="IPR050612">
    <property type="entry name" value="Prok_Mopterin_Oxidored"/>
</dbReference>
<gene>
    <name evidence="6" type="ORF">ACFFJC_11155</name>
</gene>
<keyword evidence="2" id="KW-0479">Metal-binding</keyword>
<dbReference type="Gene3D" id="3.40.228.10">
    <property type="entry name" value="Dimethylsulfoxide Reductase, domain 2"/>
    <property type="match status" value="1"/>
</dbReference>
<dbReference type="InterPro" id="IPR009010">
    <property type="entry name" value="Asp_de-COase-like_dom_sf"/>
</dbReference>
<dbReference type="RefSeq" id="WP_379487590.1">
    <property type="nucleotide sequence ID" value="NZ_JBHLWK010000013.1"/>
</dbReference>
<dbReference type="InterPro" id="IPR006963">
    <property type="entry name" value="Mopterin_OxRdtase_4Fe-4S_dom"/>
</dbReference>
<dbReference type="SMART" id="SM00926">
    <property type="entry name" value="Molybdop_Fe4S4"/>
    <property type="match status" value="1"/>
</dbReference>
<evidence type="ECO:0000259" key="5">
    <source>
        <dbReference type="PROSITE" id="PS51669"/>
    </source>
</evidence>
<organism evidence="6 7">
    <name type="scientific">Novosphingobium soli</name>
    <dbReference type="NCBI Taxonomy" id="574956"/>
    <lineage>
        <taxon>Bacteria</taxon>
        <taxon>Pseudomonadati</taxon>
        <taxon>Pseudomonadota</taxon>
        <taxon>Alphaproteobacteria</taxon>
        <taxon>Sphingomonadales</taxon>
        <taxon>Sphingomonadaceae</taxon>
        <taxon>Novosphingobium</taxon>
    </lineage>
</organism>
<dbReference type="PANTHER" id="PTHR43742">
    <property type="entry name" value="TRIMETHYLAMINE-N-OXIDE REDUCTASE"/>
    <property type="match status" value="1"/>
</dbReference>
<proteinExistence type="inferred from homology"/>
<dbReference type="EMBL" id="JBHLWK010000013">
    <property type="protein sequence ID" value="MFC0204830.1"/>
    <property type="molecule type" value="Genomic_DNA"/>
</dbReference>
<sequence length="743" mass="79915">MIEAVKTFCRNCSALCAMEIEVEDGRMLRARPDGSVSPYGAYLCPKGLSSIAFHNGAEDRLLQSLARGPDGELAPVEAEVALDAIGARLKTLVEAHGPRCVAVYHGTGAYRSVLGGLMERAFVAALGTPNFFSTMTIDQSAKWVTMARMGVMASGKNALRDCDVALLAGGNPLVTHQGAPFALAESGAPSRGFEAARANGCKVILVDPRRTETARHADLLIQPLPGHDAAIFAAIAHVLLRDGTWDRGFVETWCNGLDAVRAAVAPFTPELAARRADVPVEQIELAARWLGEGRRVYAGSGTGPSFSAHSNTNDHMIELVNALCGGYRRAGDRMRNPGTLRTRPAFEMAVAPTRSFEHEPRCLSADTGQLLGEMPSALLPAEITVDHPDRIRALIVLGGDPLMAVGDPGFAAPAFEQLDLLVCLDARLNATGRTADYVLATSQPFERHEISIPGDALYPEPFAQYTRPVVAKPVGVLDDWEVYWALAARMGLPLTFKFWNYGLRFEDIPEGLALSPTEKPDPESLCRFLASGSAVPFDDLLACPQGVRPTMADHFVQPAPIAGGRLELMPVDVARELAAILQEEDGDAQCSAGFRYRLISRRVLHALNGAFRGSEQVRRRLPINYAYMNPADMAREGLADDDWVEIASHDGAVVTQARAEDRLRPGVVSMTHMFGPLVSTGDPAADGGANVGQLTSLTRGLEPINFMPRFSGIAVRVCRRGLAGKPTRFSVQQDGRKATTPGP</sequence>
<comment type="similarity">
    <text evidence="1">Belongs to the prokaryotic molybdopterin-containing oxidoreductase family.</text>
</comment>
<dbReference type="Gene3D" id="3.40.50.740">
    <property type="match status" value="1"/>
</dbReference>